<name>Q7RFS4_PLAYO</name>
<comment type="caution">
    <text evidence="2">The sequence shown here is derived from an EMBL/GenBank/DDBJ whole genome shotgun (WGS) entry which is preliminary data.</text>
</comment>
<dbReference type="InParanoid" id="Q7RFS4"/>
<feature type="transmembrane region" description="Helical" evidence="1">
    <location>
        <begin position="18"/>
        <end position="40"/>
    </location>
</feature>
<keyword evidence="1" id="KW-0812">Transmembrane</keyword>
<feature type="non-terminal residue" evidence="2">
    <location>
        <position position="1"/>
    </location>
</feature>
<feature type="transmembrane region" description="Helical" evidence="1">
    <location>
        <begin position="46"/>
        <end position="66"/>
    </location>
</feature>
<sequence length="92" mass="11022">IANKIYSHRMPFYSFNHLFIHLFNHLFTHLFIYLFSFFLFTTKQLASRDVLCLTASICICYLSGYFEKKKYNCSYKIKVTFHEITIENGNTN</sequence>
<protein>
    <submittedName>
        <fullName evidence="2">Uncharacterized protein</fullName>
    </submittedName>
</protein>
<gene>
    <name evidence="2" type="ORF">PY04628</name>
</gene>
<evidence type="ECO:0000313" key="3">
    <source>
        <dbReference type="Proteomes" id="UP000008553"/>
    </source>
</evidence>
<proteinExistence type="predicted"/>
<dbReference type="PaxDb" id="73239-Q7RFS4"/>
<evidence type="ECO:0000256" key="1">
    <source>
        <dbReference type="SAM" id="Phobius"/>
    </source>
</evidence>
<accession>Q7RFS4</accession>
<keyword evidence="1" id="KW-0472">Membrane</keyword>
<keyword evidence="3" id="KW-1185">Reference proteome</keyword>
<keyword evidence="1" id="KW-1133">Transmembrane helix</keyword>
<evidence type="ECO:0000313" key="2">
    <source>
        <dbReference type="EMBL" id="EAA16519.1"/>
    </source>
</evidence>
<dbReference type="EMBL" id="AABL01001420">
    <property type="protein sequence ID" value="EAA16519.1"/>
    <property type="molecule type" value="Genomic_DNA"/>
</dbReference>
<organism evidence="2 3">
    <name type="scientific">Plasmodium yoelii yoelii</name>
    <dbReference type="NCBI Taxonomy" id="73239"/>
    <lineage>
        <taxon>Eukaryota</taxon>
        <taxon>Sar</taxon>
        <taxon>Alveolata</taxon>
        <taxon>Apicomplexa</taxon>
        <taxon>Aconoidasida</taxon>
        <taxon>Haemosporida</taxon>
        <taxon>Plasmodiidae</taxon>
        <taxon>Plasmodium</taxon>
        <taxon>Plasmodium (Vinckeia)</taxon>
    </lineage>
</organism>
<reference evidence="2 3" key="1">
    <citation type="journal article" date="2002" name="Nature">
        <title>Genome sequence and comparative analysis of the model rodent malaria parasite Plasmodium yoelii yoelii.</title>
        <authorList>
            <person name="Carlton J.M."/>
            <person name="Angiuoli S.V."/>
            <person name="Suh B.B."/>
            <person name="Kooij T.W."/>
            <person name="Pertea M."/>
            <person name="Silva J.C."/>
            <person name="Ermolaeva M.D."/>
            <person name="Allen J.E."/>
            <person name="Selengut J.D."/>
            <person name="Koo H.L."/>
            <person name="Peterson J.D."/>
            <person name="Pop M."/>
            <person name="Kosack D.S."/>
            <person name="Shumway M.F."/>
            <person name="Bidwell S.L."/>
            <person name="Shallom S.J."/>
            <person name="van Aken S.E."/>
            <person name="Riedmuller S.B."/>
            <person name="Feldblyum T.V."/>
            <person name="Cho J.K."/>
            <person name="Quackenbush J."/>
            <person name="Sedegah M."/>
            <person name="Shoaibi A."/>
            <person name="Cummings L.M."/>
            <person name="Florens L."/>
            <person name="Yates J.R."/>
            <person name="Raine J.D."/>
            <person name="Sinden R.E."/>
            <person name="Harris M.A."/>
            <person name="Cunningham D.A."/>
            <person name="Preiser P.R."/>
            <person name="Bergman L.W."/>
            <person name="Vaidya A.B."/>
            <person name="van Lin L.H."/>
            <person name="Janse C.J."/>
            <person name="Waters A.P."/>
            <person name="Smith H.O."/>
            <person name="White O.R."/>
            <person name="Salzberg S.L."/>
            <person name="Venter J.C."/>
            <person name="Fraser C.M."/>
            <person name="Hoffman S.L."/>
            <person name="Gardner M.J."/>
            <person name="Carucci D.J."/>
        </authorList>
    </citation>
    <scope>NUCLEOTIDE SEQUENCE [LARGE SCALE GENOMIC DNA]</scope>
    <source>
        <strain evidence="2 3">17XNL</strain>
    </source>
</reference>
<dbReference type="Proteomes" id="UP000008553">
    <property type="component" value="Unassembled WGS sequence"/>
</dbReference>
<dbReference type="AlphaFoldDB" id="Q7RFS4"/>